<dbReference type="RefSeq" id="XP_064666813.1">
    <property type="nucleotide sequence ID" value="XM_064818634.1"/>
</dbReference>
<dbReference type="AlphaFoldDB" id="A0AAN6T906"/>
<keyword evidence="2" id="KW-1185">Reference proteome</keyword>
<evidence type="ECO:0000313" key="2">
    <source>
        <dbReference type="Proteomes" id="UP001302812"/>
    </source>
</evidence>
<reference evidence="1" key="1">
    <citation type="journal article" date="2023" name="Mol. Phylogenet. Evol.">
        <title>Genome-scale phylogeny and comparative genomics of the fungal order Sordariales.</title>
        <authorList>
            <person name="Hensen N."/>
            <person name="Bonometti L."/>
            <person name="Westerberg I."/>
            <person name="Brannstrom I.O."/>
            <person name="Guillou S."/>
            <person name="Cros-Aarteil S."/>
            <person name="Calhoun S."/>
            <person name="Haridas S."/>
            <person name="Kuo A."/>
            <person name="Mondo S."/>
            <person name="Pangilinan J."/>
            <person name="Riley R."/>
            <person name="LaButti K."/>
            <person name="Andreopoulos B."/>
            <person name="Lipzen A."/>
            <person name="Chen C."/>
            <person name="Yan M."/>
            <person name="Daum C."/>
            <person name="Ng V."/>
            <person name="Clum A."/>
            <person name="Steindorff A."/>
            <person name="Ohm R.A."/>
            <person name="Martin F."/>
            <person name="Silar P."/>
            <person name="Natvig D.O."/>
            <person name="Lalanne C."/>
            <person name="Gautier V."/>
            <person name="Ament-Velasquez S.L."/>
            <person name="Kruys A."/>
            <person name="Hutchinson M.I."/>
            <person name="Powell A.J."/>
            <person name="Barry K."/>
            <person name="Miller A.N."/>
            <person name="Grigoriev I.V."/>
            <person name="Debuchy R."/>
            <person name="Gladieux P."/>
            <person name="Hiltunen Thoren M."/>
            <person name="Johannesson H."/>
        </authorList>
    </citation>
    <scope>NUCLEOTIDE SEQUENCE</scope>
    <source>
        <strain evidence="1">CBS 508.74</strain>
    </source>
</reference>
<organism evidence="1 2">
    <name type="scientific">Canariomyces notabilis</name>
    <dbReference type="NCBI Taxonomy" id="2074819"/>
    <lineage>
        <taxon>Eukaryota</taxon>
        <taxon>Fungi</taxon>
        <taxon>Dikarya</taxon>
        <taxon>Ascomycota</taxon>
        <taxon>Pezizomycotina</taxon>
        <taxon>Sordariomycetes</taxon>
        <taxon>Sordariomycetidae</taxon>
        <taxon>Sordariales</taxon>
        <taxon>Chaetomiaceae</taxon>
        <taxon>Canariomyces</taxon>
    </lineage>
</organism>
<evidence type="ECO:0000313" key="1">
    <source>
        <dbReference type="EMBL" id="KAK4109243.1"/>
    </source>
</evidence>
<reference evidence="1" key="2">
    <citation type="submission" date="2023-05" db="EMBL/GenBank/DDBJ databases">
        <authorList>
            <consortium name="Lawrence Berkeley National Laboratory"/>
            <person name="Steindorff A."/>
            <person name="Hensen N."/>
            <person name="Bonometti L."/>
            <person name="Westerberg I."/>
            <person name="Brannstrom I.O."/>
            <person name="Guillou S."/>
            <person name="Cros-Aarteil S."/>
            <person name="Calhoun S."/>
            <person name="Haridas S."/>
            <person name="Kuo A."/>
            <person name="Mondo S."/>
            <person name="Pangilinan J."/>
            <person name="Riley R."/>
            <person name="Labutti K."/>
            <person name="Andreopoulos B."/>
            <person name="Lipzen A."/>
            <person name="Chen C."/>
            <person name="Yanf M."/>
            <person name="Daum C."/>
            <person name="Ng V."/>
            <person name="Clum A."/>
            <person name="Ohm R."/>
            <person name="Martin F."/>
            <person name="Silar P."/>
            <person name="Natvig D."/>
            <person name="Lalanne C."/>
            <person name="Gautier V."/>
            <person name="Ament-Velasquez S.L."/>
            <person name="Kruys A."/>
            <person name="Hutchinson M.I."/>
            <person name="Powell A.J."/>
            <person name="Barry K."/>
            <person name="Miller A.N."/>
            <person name="Grigoriev I.V."/>
            <person name="Debuchy R."/>
            <person name="Gladieux P."/>
            <person name="Thoren M.H."/>
            <person name="Johannesson H."/>
        </authorList>
    </citation>
    <scope>NUCLEOTIDE SEQUENCE</scope>
    <source>
        <strain evidence="1">CBS 508.74</strain>
    </source>
</reference>
<dbReference type="Proteomes" id="UP001302812">
    <property type="component" value="Unassembled WGS sequence"/>
</dbReference>
<proteinExistence type="predicted"/>
<gene>
    <name evidence="1" type="ORF">N656DRAFT_831653</name>
</gene>
<protein>
    <submittedName>
        <fullName evidence="1">Uncharacterized protein</fullName>
    </submittedName>
</protein>
<name>A0AAN6T906_9PEZI</name>
<dbReference type="GeneID" id="89942760"/>
<accession>A0AAN6T906</accession>
<comment type="caution">
    <text evidence="1">The sequence shown here is derived from an EMBL/GenBank/DDBJ whole genome shotgun (WGS) entry which is preliminary data.</text>
</comment>
<sequence>MRYTHPNVCTHRLQALNLGDDSNPAPVPLTIPEGGAMPFGCPTCRVGLANHYLQQIQCVLVEPTSVMMNDPWAGPEPEFVHCWNNRAAFAGSLVNSFRAMLWAEGEVEQSRPTWAGPWRVPDYPGQDEDLGRAYTAGLPYALARWLCLCRSHGSMMMC</sequence>
<dbReference type="EMBL" id="MU853357">
    <property type="protein sequence ID" value="KAK4109243.1"/>
    <property type="molecule type" value="Genomic_DNA"/>
</dbReference>